<evidence type="ECO:0008006" key="4">
    <source>
        <dbReference type="Google" id="ProtNLM"/>
    </source>
</evidence>
<proteinExistence type="predicted"/>
<keyword evidence="1" id="KW-0732">Signal</keyword>
<reference evidence="3" key="1">
    <citation type="submission" date="2023-07" db="EMBL/GenBank/DDBJ databases">
        <title>30 novel species of actinomycetes from the DSMZ collection.</title>
        <authorList>
            <person name="Nouioui I."/>
        </authorList>
    </citation>
    <scope>NUCLEOTIDE SEQUENCE [LARGE SCALE GENOMIC DNA]</scope>
    <source>
        <strain evidence="3">DSM 41979</strain>
    </source>
</reference>
<comment type="caution">
    <text evidence="2">The sequence shown here is derived from an EMBL/GenBank/DDBJ whole genome shotgun (WGS) entry which is preliminary data.</text>
</comment>
<sequence>MTLNSRSRALLAVAAATLSLAGVSTLASADGKNSPSVQAAAAEQPGYAVETFDYPGADRIAAEQGITLRRGDGHIVLAECDDSSPMIKVWTRKSAAGRFCFRSTSSTGFLTLEVPDVYAIETVQRSVHAELEAEGKSVEVDVKKDEFKGVGEGVGDAPTVLLELRVTG</sequence>
<evidence type="ECO:0000256" key="1">
    <source>
        <dbReference type="SAM" id="SignalP"/>
    </source>
</evidence>
<dbReference type="EMBL" id="JAVRET010000100">
    <property type="protein sequence ID" value="MDT0412901.1"/>
    <property type="molecule type" value="Genomic_DNA"/>
</dbReference>
<keyword evidence="3" id="KW-1185">Reference proteome</keyword>
<evidence type="ECO:0000313" key="3">
    <source>
        <dbReference type="Proteomes" id="UP001183610"/>
    </source>
</evidence>
<accession>A0ABU2R880</accession>
<dbReference type="Proteomes" id="UP001183610">
    <property type="component" value="Unassembled WGS sequence"/>
</dbReference>
<feature type="signal peptide" evidence="1">
    <location>
        <begin position="1"/>
        <end position="29"/>
    </location>
</feature>
<organism evidence="2 3">
    <name type="scientific">Streptomyces evansiae</name>
    <dbReference type="NCBI Taxonomy" id="3075535"/>
    <lineage>
        <taxon>Bacteria</taxon>
        <taxon>Bacillati</taxon>
        <taxon>Actinomycetota</taxon>
        <taxon>Actinomycetes</taxon>
        <taxon>Kitasatosporales</taxon>
        <taxon>Streptomycetaceae</taxon>
        <taxon>Streptomyces</taxon>
    </lineage>
</organism>
<feature type="chain" id="PRO_5045724949" description="Secreted protein" evidence="1">
    <location>
        <begin position="30"/>
        <end position="168"/>
    </location>
</feature>
<protein>
    <recommendedName>
        <fullName evidence="4">Secreted protein</fullName>
    </recommendedName>
</protein>
<dbReference type="RefSeq" id="WP_010276744.1">
    <property type="nucleotide sequence ID" value="NZ_JAVRET010000100.1"/>
</dbReference>
<evidence type="ECO:0000313" key="2">
    <source>
        <dbReference type="EMBL" id="MDT0412901.1"/>
    </source>
</evidence>
<gene>
    <name evidence="2" type="ORF">RM698_28140</name>
</gene>
<name>A0ABU2R880_9ACTN</name>